<reference evidence="7" key="1">
    <citation type="submission" date="2022-06" db="EMBL/GenBank/DDBJ databases">
        <title>A novel DMS-producing enzyme.</title>
        <authorList>
            <person name="Zhang Y."/>
        </authorList>
    </citation>
    <scope>NUCLEOTIDE SEQUENCE</scope>
    <source>
        <strain evidence="7">H10-59</strain>
    </source>
</reference>
<feature type="transmembrane region" description="Helical" evidence="5">
    <location>
        <begin position="62"/>
        <end position="83"/>
    </location>
</feature>
<evidence type="ECO:0000313" key="7">
    <source>
        <dbReference type="EMBL" id="XBO76795.1"/>
    </source>
</evidence>
<gene>
    <name evidence="7" type="ORF">NFG57_08560</name>
</gene>
<keyword evidence="3 5" id="KW-1133">Transmembrane helix</keyword>
<keyword evidence="2 5" id="KW-0812">Transmembrane</keyword>
<dbReference type="GO" id="GO:0016020">
    <property type="term" value="C:membrane"/>
    <property type="evidence" value="ECO:0007669"/>
    <property type="project" value="UniProtKB-SubCell"/>
</dbReference>
<evidence type="ECO:0000256" key="2">
    <source>
        <dbReference type="ARBA" id="ARBA00022692"/>
    </source>
</evidence>
<feature type="transmembrane region" description="Helical" evidence="5">
    <location>
        <begin position="244"/>
        <end position="261"/>
    </location>
</feature>
<feature type="transmembrane region" description="Helical" evidence="5">
    <location>
        <begin position="39"/>
        <end position="55"/>
    </location>
</feature>
<dbReference type="EMBL" id="CP098828">
    <property type="protein sequence ID" value="XBO76795.1"/>
    <property type="molecule type" value="Genomic_DNA"/>
</dbReference>
<feature type="domain" description="O-antigen ligase-related" evidence="6">
    <location>
        <begin position="196"/>
        <end position="359"/>
    </location>
</feature>
<protein>
    <submittedName>
        <fullName evidence="7">O-antigen ligase family protein</fullName>
    </submittedName>
</protein>
<keyword evidence="4 5" id="KW-0472">Membrane</keyword>
<dbReference type="RefSeq" id="WP_348815928.1">
    <property type="nucleotide sequence ID" value="NZ_CP098828.1"/>
</dbReference>
<keyword evidence="7" id="KW-0436">Ligase</keyword>
<dbReference type="PANTHER" id="PTHR37422:SF13">
    <property type="entry name" value="LIPOPOLYSACCHARIDE BIOSYNTHESIS PROTEIN PA4999-RELATED"/>
    <property type="match status" value="1"/>
</dbReference>
<evidence type="ECO:0000256" key="3">
    <source>
        <dbReference type="ARBA" id="ARBA00022989"/>
    </source>
</evidence>
<feature type="transmembrane region" description="Helical" evidence="5">
    <location>
        <begin position="383"/>
        <end position="400"/>
    </location>
</feature>
<dbReference type="GO" id="GO:0016874">
    <property type="term" value="F:ligase activity"/>
    <property type="evidence" value="ECO:0007669"/>
    <property type="project" value="UniProtKB-KW"/>
</dbReference>
<dbReference type="PANTHER" id="PTHR37422">
    <property type="entry name" value="TEICHURONIC ACID BIOSYNTHESIS PROTEIN TUAE"/>
    <property type="match status" value="1"/>
</dbReference>
<evidence type="ECO:0000259" key="6">
    <source>
        <dbReference type="Pfam" id="PF04932"/>
    </source>
</evidence>
<dbReference type="InterPro" id="IPR007016">
    <property type="entry name" value="O-antigen_ligase-rel_domated"/>
</dbReference>
<evidence type="ECO:0000256" key="1">
    <source>
        <dbReference type="ARBA" id="ARBA00004141"/>
    </source>
</evidence>
<organism evidence="7">
    <name type="scientific">Halomonas sp. H10-59</name>
    <dbReference type="NCBI Taxonomy" id="2950874"/>
    <lineage>
        <taxon>Bacteria</taxon>
        <taxon>Pseudomonadati</taxon>
        <taxon>Pseudomonadota</taxon>
        <taxon>Gammaproteobacteria</taxon>
        <taxon>Oceanospirillales</taxon>
        <taxon>Halomonadaceae</taxon>
        <taxon>Halomonas</taxon>
    </lineage>
</organism>
<feature type="transmembrane region" description="Helical" evidence="5">
    <location>
        <begin position="348"/>
        <end position="371"/>
    </location>
</feature>
<sequence length="437" mass="49733">MLDFPRSWYCPKKLYNIGVFLLFLYAFFGILWHEVGGKAGTLMAVIGLVALIKYAKEIRGSYVLLLFLSAIVLQSASWLSGYIHHPEWVSEMPQIDRLGKLFIFISVAWWLGGSTKYTLTVWLVSFLGFLTASVWHPGIEEWIRGINGERVGFGIRNNQHGSMLFGTCLIGWVVFSTRICNFGEKGCVLRFSIWLIVFVICATAVIIGQTRAVWLALVLSALSSIVVFFVYCISYKNVSIWRSFIWLSFALIFVFIVAFIFRDLFISRLSDESWIVKQVMDGNVSSIPATSIGTRLHSWIAALEWFKDRPLLGWGGQARGLVIDHSPNLPDFIKENYGHLHNFTIEVVVAYGVLGFLLMMLLALWMVYAVWCSWKAGIMPNDMALFLVTFFVYWAVVNQFESYNSFSTGVYVHNVILGGVVTHYWKYKYGGVPLKHC</sequence>
<accession>A0AAU7KZN9</accession>
<feature type="transmembrane region" description="Helical" evidence="5">
    <location>
        <begin position="159"/>
        <end position="175"/>
    </location>
</feature>
<feature type="transmembrane region" description="Helical" evidence="5">
    <location>
        <begin position="119"/>
        <end position="139"/>
    </location>
</feature>
<name>A0AAU7KZN9_9GAMM</name>
<dbReference type="AlphaFoldDB" id="A0AAU7KZN9"/>
<dbReference type="InterPro" id="IPR051533">
    <property type="entry name" value="WaaL-like"/>
</dbReference>
<feature type="transmembrane region" description="Helical" evidence="5">
    <location>
        <begin position="406"/>
        <end position="425"/>
    </location>
</feature>
<feature type="transmembrane region" description="Helical" evidence="5">
    <location>
        <begin position="187"/>
        <end position="207"/>
    </location>
</feature>
<comment type="subcellular location">
    <subcellularLocation>
        <location evidence="1">Membrane</location>
        <topology evidence="1">Multi-pass membrane protein</topology>
    </subcellularLocation>
</comment>
<evidence type="ECO:0000256" key="5">
    <source>
        <dbReference type="SAM" id="Phobius"/>
    </source>
</evidence>
<feature type="transmembrane region" description="Helical" evidence="5">
    <location>
        <begin position="213"/>
        <end position="232"/>
    </location>
</feature>
<dbReference type="Pfam" id="PF04932">
    <property type="entry name" value="Wzy_C"/>
    <property type="match status" value="1"/>
</dbReference>
<evidence type="ECO:0000256" key="4">
    <source>
        <dbReference type="ARBA" id="ARBA00023136"/>
    </source>
</evidence>
<proteinExistence type="predicted"/>
<feature type="transmembrane region" description="Helical" evidence="5">
    <location>
        <begin position="14"/>
        <end position="33"/>
    </location>
</feature>